<dbReference type="EMBL" id="LNQE01000436">
    <property type="protein sequence ID" value="KUG26571.1"/>
    <property type="molecule type" value="Genomic_DNA"/>
</dbReference>
<dbReference type="InterPro" id="IPR013783">
    <property type="entry name" value="Ig-like_fold"/>
</dbReference>
<reference evidence="2" key="1">
    <citation type="journal article" date="2015" name="Proc. Natl. Acad. Sci. U.S.A.">
        <title>Networks of energetic and metabolic interactions define dynamics in microbial communities.</title>
        <authorList>
            <person name="Embree M."/>
            <person name="Liu J.K."/>
            <person name="Al-Bassam M.M."/>
            <person name="Zengler K."/>
        </authorList>
    </citation>
    <scope>NUCLEOTIDE SEQUENCE</scope>
</reference>
<name>A0A0W8G092_9ZZZZ</name>
<proteinExistence type="predicted"/>
<dbReference type="AlphaFoldDB" id="A0A0W8G092"/>
<dbReference type="Gene3D" id="2.60.40.10">
    <property type="entry name" value="Immunoglobulins"/>
    <property type="match status" value="1"/>
</dbReference>
<dbReference type="Pfam" id="PF18962">
    <property type="entry name" value="Por_Secre_tail"/>
    <property type="match status" value="1"/>
</dbReference>
<protein>
    <recommendedName>
        <fullName evidence="1">Secretion system C-terminal sorting domain-containing protein</fullName>
    </recommendedName>
</protein>
<dbReference type="InterPro" id="IPR036116">
    <property type="entry name" value="FN3_sf"/>
</dbReference>
<dbReference type="SUPFAM" id="SSF49265">
    <property type="entry name" value="Fibronectin type III"/>
    <property type="match status" value="1"/>
</dbReference>
<accession>A0A0W8G092</accession>
<evidence type="ECO:0000313" key="2">
    <source>
        <dbReference type="EMBL" id="KUG26571.1"/>
    </source>
</evidence>
<dbReference type="NCBIfam" id="TIGR04183">
    <property type="entry name" value="Por_Secre_tail"/>
    <property type="match status" value="1"/>
</dbReference>
<comment type="caution">
    <text evidence="2">The sequence shown here is derived from an EMBL/GenBank/DDBJ whole genome shotgun (WGS) entry which is preliminary data.</text>
</comment>
<dbReference type="Gene3D" id="2.60.40.4070">
    <property type="match status" value="1"/>
</dbReference>
<dbReference type="InterPro" id="IPR026444">
    <property type="entry name" value="Secre_tail"/>
</dbReference>
<gene>
    <name evidence="2" type="ORF">ASZ90_003573</name>
</gene>
<sequence>MCFSRDLLEPYLGLGKYQITVYEIVGGIYYPKATMTVDYRTSHLPEAVWGGTGVSPDLYFDYDDLTDKLYYANTTVQPVDVRIWDKQGINLIETELEPLPPSNFSIPNKNQFQSNPQLVWDHSIAENYRTGYAVYRREAIGSYQKIATLSKNTTSYTDQNTVISEAGENIRYYVKTINGNRESDPSPSIQIVGGVLNKIGNQPLTYYLNQNYPNPFNPTTTIAYSIPDDEHVTLKVYNTLGEEVAELVNEIKSAGIYSTNFNAENLPSGIYIYRITAGKYTDSKKLLLVK</sequence>
<feature type="domain" description="Secretion system C-terminal sorting" evidence="1">
    <location>
        <begin position="212"/>
        <end position="287"/>
    </location>
</feature>
<organism evidence="2">
    <name type="scientific">hydrocarbon metagenome</name>
    <dbReference type="NCBI Taxonomy" id="938273"/>
    <lineage>
        <taxon>unclassified sequences</taxon>
        <taxon>metagenomes</taxon>
        <taxon>ecological metagenomes</taxon>
    </lineage>
</organism>
<evidence type="ECO:0000259" key="1">
    <source>
        <dbReference type="Pfam" id="PF18962"/>
    </source>
</evidence>